<dbReference type="GO" id="GO:0019843">
    <property type="term" value="F:rRNA binding"/>
    <property type="evidence" value="ECO:0007669"/>
    <property type="project" value="UniProtKB-UniRule"/>
</dbReference>
<dbReference type="GO" id="GO:0003735">
    <property type="term" value="F:structural constituent of ribosome"/>
    <property type="evidence" value="ECO:0007669"/>
    <property type="project" value="InterPro"/>
</dbReference>
<dbReference type="EMBL" id="NXLQ01000008">
    <property type="protein sequence ID" value="RDU65976.1"/>
    <property type="molecule type" value="Genomic_DNA"/>
</dbReference>
<evidence type="ECO:0000259" key="8">
    <source>
        <dbReference type="PROSITE" id="PS00651"/>
    </source>
</evidence>
<evidence type="ECO:0000256" key="7">
    <source>
        <dbReference type="HAMAP-Rule" id="MF_00503"/>
    </source>
</evidence>
<accession>A0A3D8IM20</accession>
<dbReference type="AlphaFoldDB" id="A0A3D8IM20"/>
<dbReference type="Pfam" id="PF03948">
    <property type="entry name" value="Ribosomal_L9_C"/>
    <property type="match status" value="1"/>
</dbReference>
<dbReference type="InterPro" id="IPR020069">
    <property type="entry name" value="Ribosomal_bL9_C"/>
</dbReference>
<dbReference type="PANTHER" id="PTHR21368">
    <property type="entry name" value="50S RIBOSOMAL PROTEIN L9"/>
    <property type="match status" value="1"/>
</dbReference>
<dbReference type="GO" id="GO:0005840">
    <property type="term" value="C:ribosome"/>
    <property type="evidence" value="ECO:0007669"/>
    <property type="project" value="UniProtKB-KW"/>
</dbReference>
<name>A0A3D8IM20_9HELI</name>
<reference evidence="9 10" key="1">
    <citation type="submission" date="2018-04" db="EMBL/GenBank/DDBJ databases">
        <title>Novel Campyloabacter and Helicobacter Species and Strains.</title>
        <authorList>
            <person name="Mannion A.J."/>
            <person name="Shen Z."/>
            <person name="Fox J.G."/>
        </authorList>
    </citation>
    <scope>NUCLEOTIDE SEQUENCE [LARGE SCALE GENOMIC DNA]</scope>
    <source>
        <strain evidence="9 10">MIT 17-337</strain>
    </source>
</reference>
<dbReference type="Gene3D" id="3.40.5.10">
    <property type="entry name" value="Ribosomal protein L9, N-terminal domain"/>
    <property type="match status" value="1"/>
</dbReference>
<organism evidence="9 10">
    <name type="scientific">Helicobacter didelphidarum</name>
    <dbReference type="NCBI Taxonomy" id="2040648"/>
    <lineage>
        <taxon>Bacteria</taxon>
        <taxon>Pseudomonadati</taxon>
        <taxon>Campylobacterota</taxon>
        <taxon>Epsilonproteobacteria</taxon>
        <taxon>Campylobacterales</taxon>
        <taxon>Helicobacteraceae</taxon>
        <taxon>Helicobacter</taxon>
    </lineage>
</organism>
<evidence type="ECO:0000256" key="1">
    <source>
        <dbReference type="ARBA" id="ARBA00010605"/>
    </source>
</evidence>
<evidence type="ECO:0000256" key="3">
    <source>
        <dbReference type="ARBA" id="ARBA00022884"/>
    </source>
</evidence>
<dbReference type="SUPFAM" id="SSF55653">
    <property type="entry name" value="Ribosomal protein L9 C-domain"/>
    <property type="match status" value="1"/>
</dbReference>
<dbReference type="RefSeq" id="WP_115542928.1">
    <property type="nucleotide sequence ID" value="NZ_NXLQ01000008.1"/>
</dbReference>
<keyword evidence="3 7" id="KW-0694">RNA-binding</keyword>
<dbReference type="InterPro" id="IPR000244">
    <property type="entry name" value="Ribosomal_bL9"/>
</dbReference>
<keyword evidence="4 7" id="KW-0689">Ribosomal protein</keyword>
<dbReference type="InterPro" id="IPR020594">
    <property type="entry name" value="Ribosomal_bL9_bac/chp"/>
</dbReference>
<keyword evidence="2 7" id="KW-0699">rRNA-binding</keyword>
<dbReference type="OrthoDB" id="9788336at2"/>
<evidence type="ECO:0000313" key="10">
    <source>
        <dbReference type="Proteomes" id="UP000256379"/>
    </source>
</evidence>
<evidence type="ECO:0000313" key="9">
    <source>
        <dbReference type="EMBL" id="RDU65976.1"/>
    </source>
</evidence>
<dbReference type="NCBIfam" id="TIGR00158">
    <property type="entry name" value="L9"/>
    <property type="match status" value="1"/>
</dbReference>
<dbReference type="Proteomes" id="UP000256379">
    <property type="component" value="Unassembled WGS sequence"/>
</dbReference>
<dbReference type="HAMAP" id="MF_00503">
    <property type="entry name" value="Ribosomal_bL9"/>
    <property type="match status" value="1"/>
</dbReference>
<dbReference type="PROSITE" id="PS00651">
    <property type="entry name" value="RIBOSOMAL_L9"/>
    <property type="match status" value="1"/>
</dbReference>
<evidence type="ECO:0000256" key="4">
    <source>
        <dbReference type="ARBA" id="ARBA00022980"/>
    </source>
</evidence>
<feature type="domain" description="Ribosomal protein L9" evidence="8">
    <location>
        <begin position="13"/>
        <end position="40"/>
    </location>
</feature>
<dbReference type="SUPFAM" id="SSF55658">
    <property type="entry name" value="L9 N-domain-like"/>
    <property type="match status" value="1"/>
</dbReference>
<keyword evidence="10" id="KW-1185">Reference proteome</keyword>
<dbReference type="InterPro" id="IPR036935">
    <property type="entry name" value="Ribosomal_bL9_N_sf"/>
</dbReference>
<evidence type="ECO:0000256" key="5">
    <source>
        <dbReference type="ARBA" id="ARBA00023274"/>
    </source>
</evidence>
<evidence type="ECO:0000256" key="2">
    <source>
        <dbReference type="ARBA" id="ARBA00022730"/>
    </source>
</evidence>
<dbReference type="GO" id="GO:1990904">
    <property type="term" value="C:ribonucleoprotein complex"/>
    <property type="evidence" value="ECO:0007669"/>
    <property type="project" value="UniProtKB-KW"/>
</dbReference>
<dbReference type="InterPro" id="IPR009027">
    <property type="entry name" value="Ribosomal_bL9/RNase_H1_N"/>
</dbReference>
<dbReference type="InterPro" id="IPR036791">
    <property type="entry name" value="Ribosomal_bL9_C_sf"/>
</dbReference>
<proteinExistence type="inferred from homology"/>
<evidence type="ECO:0000256" key="6">
    <source>
        <dbReference type="ARBA" id="ARBA00035292"/>
    </source>
</evidence>
<comment type="function">
    <text evidence="7">Binds to the 23S rRNA.</text>
</comment>
<sequence>MQVLLVKDVASLGKAGEIKEVKDGYGQNFLIAKGFAKLATNEVLNKYKAEQKKKAEIEALEIAEAKQMQKVLDEITLQIPKKIGANNHLFGSLTKDEVAQYLESTHRIVIDKKAFDIPQIKTLGSFQANVKLGHGFSANLKLEIIAQQDK</sequence>
<keyword evidence="5 7" id="KW-0687">Ribonucleoprotein</keyword>
<dbReference type="Gene3D" id="3.10.430.100">
    <property type="entry name" value="Ribosomal protein L9, C-terminal domain"/>
    <property type="match status" value="1"/>
</dbReference>
<dbReference type="GO" id="GO:0006412">
    <property type="term" value="P:translation"/>
    <property type="evidence" value="ECO:0007669"/>
    <property type="project" value="UniProtKB-UniRule"/>
</dbReference>
<protein>
    <recommendedName>
        <fullName evidence="6 7">Large ribosomal subunit protein bL9</fullName>
    </recommendedName>
</protein>
<dbReference type="InterPro" id="IPR020070">
    <property type="entry name" value="Ribosomal_bL9_N"/>
</dbReference>
<comment type="caution">
    <text evidence="9">The sequence shown here is derived from an EMBL/GenBank/DDBJ whole genome shotgun (WGS) entry which is preliminary data.</text>
</comment>
<comment type="similarity">
    <text evidence="1 7">Belongs to the bacterial ribosomal protein bL9 family.</text>
</comment>
<gene>
    <name evidence="7" type="primary">rplI</name>
    <name evidence="9" type="ORF">CQA53_04970</name>
</gene>
<dbReference type="FunFam" id="3.40.5.10:FF:000002">
    <property type="entry name" value="50S ribosomal protein L9"/>
    <property type="match status" value="1"/>
</dbReference>
<dbReference type="Pfam" id="PF01281">
    <property type="entry name" value="Ribosomal_L9_N"/>
    <property type="match status" value="1"/>
</dbReference>